<dbReference type="EMBL" id="LSDA01000037">
    <property type="protein sequence ID" value="KXB59226.1"/>
    <property type="molecule type" value="Genomic_DNA"/>
</dbReference>
<comment type="caution">
    <text evidence="2">The sequence shown here is derived from an EMBL/GenBank/DDBJ whole genome shotgun (WGS) entry which is preliminary data.</text>
</comment>
<evidence type="ECO:0000313" key="2">
    <source>
        <dbReference type="EMBL" id="KXB59226.1"/>
    </source>
</evidence>
<name>A0A133ZUW7_9FIRM</name>
<dbReference type="Proteomes" id="UP000070394">
    <property type="component" value="Unassembled WGS sequence"/>
</dbReference>
<accession>A0A133ZUW7</accession>
<keyword evidence="1" id="KW-1133">Transmembrane helix</keyword>
<dbReference type="PATRIC" id="fig|467210.3.peg.1031"/>
<keyword evidence="1" id="KW-0472">Membrane</keyword>
<evidence type="ECO:0000256" key="1">
    <source>
        <dbReference type="SAM" id="Phobius"/>
    </source>
</evidence>
<sequence length="53" mass="6596">MHLYNNILLSYFSIFYYLIYIFYAIFYLQKLFKKSIFAIYILLSDIIVYNDVF</sequence>
<evidence type="ECO:0000313" key="3">
    <source>
        <dbReference type="Proteomes" id="UP000070394"/>
    </source>
</evidence>
<keyword evidence="3" id="KW-1185">Reference proteome</keyword>
<keyword evidence="1" id="KW-0812">Transmembrane</keyword>
<reference evidence="3" key="1">
    <citation type="submission" date="2016-01" db="EMBL/GenBank/DDBJ databases">
        <authorList>
            <person name="Mitreva M."/>
            <person name="Pepin K.H."/>
            <person name="Mihindukulasuriya K.A."/>
            <person name="Fulton R."/>
            <person name="Fronick C."/>
            <person name="O'Laughlin M."/>
            <person name="Miner T."/>
            <person name="Herter B."/>
            <person name="Rosa B.A."/>
            <person name="Cordes M."/>
            <person name="Tomlinson C."/>
            <person name="Wollam A."/>
            <person name="Palsikar V.B."/>
            <person name="Mardis E.R."/>
            <person name="Wilson R.K."/>
        </authorList>
    </citation>
    <scope>NUCLEOTIDE SEQUENCE [LARGE SCALE GENOMIC DNA]</scope>
    <source>
        <strain evidence="3">DNF00896</strain>
    </source>
</reference>
<dbReference type="AlphaFoldDB" id="A0A133ZUW7"/>
<gene>
    <name evidence="2" type="ORF">HMPREF1866_01042</name>
</gene>
<feature type="transmembrane region" description="Helical" evidence="1">
    <location>
        <begin position="6"/>
        <end position="28"/>
    </location>
</feature>
<organism evidence="2 3">
    <name type="scientific">Lachnoanaerobaculum saburreum</name>
    <dbReference type="NCBI Taxonomy" id="467210"/>
    <lineage>
        <taxon>Bacteria</taxon>
        <taxon>Bacillati</taxon>
        <taxon>Bacillota</taxon>
        <taxon>Clostridia</taxon>
        <taxon>Lachnospirales</taxon>
        <taxon>Lachnospiraceae</taxon>
        <taxon>Lachnoanaerobaculum</taxon>
    </lineage>
</organism>
<proteinExistence type="predicted"/>
<protein>
    <submittedName>
        <fullName evidence="2">Uncharacterized protein</fullName>
    </submittedName>
</protein>